<comment type="caution">
    <text evidence="2">The sequence shown here is derived from an EMBL/GenBank/DDBJ whole genome shotgun (WGS) entry which is preliminary data.</text>
</comment>
<evidence type="ECO:0000313" key="2">
    <source>
        <dbReference type="EMBL" id="KAJ1180574.1"/>
    </source>
</evidence>
<keyword evidence="3" id="KW-1185">Reference proteome</keyword>
<dbReference type="EMBL" id="JANPWB010000006">
    <property type="protein sequence ID" value="KAJ1180574.1"/>
    <property type="molecule type" value="Genomic_DNA"/>
</dbReference>
<gene>
    <name evidence="2" type="ORF">NDU88_005795</name>
</gene>
<feature type="region of interest" description="Disordered" evidence="1">
    <location>
        <begin position="24"/>
        <end position="114"/>
    </location>
</feature>
<organism evidence="2 3">
    <name type="scientific">Pleurodeles waltl</name>
    <name type="common">Iberian ribbed newt</name>
    <dbReference type="NCBI Taxonomy" id="8319"/>
    <lineage>
        <taxon>Eukaryota</taxon>
        <taxon>Metazoa</taxon>
        <taxon>Chordata</taxon>
        <taxon>Craniata</taxon>
        <taxon>Vertebrata</taxon>
        <taxon>Euteleostomi</taxon>
        <taxon>Amphibia</taxon>
        <taxon>Batrachia</taxon>
        <taxon>Caudata</taxon>
        <taxon>Salamandroidea</taxon>
        <taxon>Salamandridae</taxon>
        <taxon>Pleurodelinae</taxon>
        <taxon>Pleurodeles</taxon>
    </lineage>
</organism>
<feature type="compositionally biased region" description="Basic and acidic residues" evidence="1">
    <location>
        <begin position="64"/>
        <end position="75"/>
    </location>
</feature>
<dbReference type="AlphaFoldDB" id="A0AAV7TUZ5"/>
<reference evidence="2" key="1">
    <citation type="journal article" date="2022" name="bioRxiv">
        <title>Sequencing and chromosome-scale assembly of the giantPleurodeles waltlgenome.</title>
        <authorList>
            <person name="Brown T."/>
            <person name="Elewa A."/>
            <person name="Iarovenko S."/>
            <person name="Subramanian E."/>
            <person name="Araus A.J."/>
            <person name="Petzold A."/>
            <person name="Susuki M."/>
            <person name="Suzuki K.-i.T."/>
            <person name="Hayashi T."/>
            <person name="Toyoda A."/>
            <person name="Oliveira C."/>
            <person name="Osipova E."/>
            <person name="Leigh N.D."/>
            <person name="Simon A."/>
            <person name="Yun M.H."/>
        </authorList>
    </citation>
    <scope>NUCLEOTIDE SEQUENCE</scope>
    <source>
        <strain evidence="2">20211129_DDA</strain>
        <tissue evidence="2">Liver</tissue>
    </source>
</reference>
<sequence length="114" mass="12352">MVRTAADVTAADLTAIFYLLNHSIPDLQQERTYTASQRPPEERYLACHRQGRQDPGGLPQTEHPLPEKMRGHSPLEQEDGGSSAGDGLPTWEECPSNHDPPDGQDPGGGLPGVE</sequence>
<evidence type="ECO:0000256" key="1">
    <source>
        <dbReference type="SAM" id="MobiDB-lite"/>
    </source>
</evidence>
<feature type="compositionally biased region" description="Gly residues" evidence="1">
    <location>
        <begin position="105"/>
        <end position="114"/>
    </location>
</feature>
<name>A0AAV7TUZ5_PLEWA</name>
<evidence type="ECO:0000313" key="3">
    <source>
        <dbReference type="Proteomes" id="UP001066276"/>
    </source>
</evidence>
<proteinExistence type="predicted"/>
<protein>
    <submittedName>
        <fullName evidence="2">Uncharacterized protein</fullName>
    </submittedName>
</protein>
<dbReference type="Proteomes" id="UP001066276">
    <property type="component" value="Chromosome 3_2"/>
</dbReference>
<accession>A0AAV7TUZ5</accession>